<evidence type="ECO:0000313" key="5">
    <source>
        <dbReference type="EMBL" id="MFA4803282.1"/>
    </source>
</evidence>
<keyword evidence="3" id="KW-0812">Transmembrane</keyword>
<evidence type="ECO:0000256" key="2">
    <source>
        <dbReference type="SAM" id="Coils"/>
    </source>
</evidence>
<reference evidence="5 6" key="1">
    <citation type="submission" date="2023-03" db="EMBL/GenBank/DDBJ databases">
        <title>Speciation in Pyrococcus: adaptation to high temperature as a mechanism.</title>
        <authorList>
            <person name="Gu J."/>
        </authorList>
    </citation>
    <scope>NUCLEOTIDE SEQUENCE [LARGE SCALE GENOMIC DNA]</scope>
    <source>
        <strain evidence="5 6">LMOA34</strain>
    </source>
</reference>
<dbReference type="Proteomes" id="UP001571980">
    <property type="component" value="Unassembled WGS sequence"/>
</dbReference>
<feature type="transmembrane region" description="Helical" evidence="3">
    <location>
        <begin position="102"/>
        <end position="121"/>
    </location>
</feature>
<dbReference type="InterPro" id="IPR007562">
    <property type="entry name" value="Transglutaminase-like_domain"/>
</dbReference>
<keyword evidence="6" id="KW-1185">Reference proteome</keyword>
<feature type="coiled-coil region" evidence="2">
    <location>
        <begin position="3"/>
        <end position="30"/>
    </location>
</feature>
<comment type="caution">
    <text evidence="5">The sequence shown here is derived from an EMBL/GenBank/DDBJ whole genome shotgun (WGS) entry which is preliminary data.</text>
</comment>
<dbReference type="Gene3D" id="3.10.620.30">
    <property type="match status" value="1"/>
</dbReference>
<evidence type="ECO:0000256" key="3">
    <source>
        <dbReference type="SAM" id="Phobius"/>
    </source>
</evidence>
<comment type="similarity">
    <text evidence="1">Belongs to the UPF0252 family.</text>
</comment>
<keyword evidence="3" id="KW-0472">Membrane</keyword>
<evidence type="ECO:0000313" key="6">
    <source>
        <dbReference type="Proteomes" id="UP001571980"/>
    </source>
</evidence>
<keyword evidence="2" id="KW-0175">Coiled coil</keyword>
<feature type="transmembrane region" description="Helical" evidence="3">
    <location>
        <begin position="316"/>
        <end position="332"/>
    </location>
</feature>
<organism evidence="5 6">
    <name type="scientific">Pyrococcus kukulkanii</name>
    <dbReference type="NCBI Taxonomy" id="1609559"/>
    <lineage>
        <taxon>Archaea</taxon>
        <taxon>Methanobacteriati</taxon>
        <taxon>Methanobacteriota</taxon>
        <taxon>Thermococci</taxon>
        <taxon>Thermococcales</taxon>
        <taxon>Thermococcaceae</taxon>
        <taxon>Pyrococcus</taxon>
    </lineage>
</organism>
<proteinExistence type="inferred from homology"/>
<gene>
    <name evidence="5" type="ORF">P8X34_00700</name>
</gene>
<accession>A0ABV4T088</accession>
<sequence length="340" mass="39637">MKLEKYQEVLKECADEIRELDKSIAKEIEKLISLPQEEAYLEYLKIIDKVSMGITKRKQRNLLMLILWKHGEKLEDIINPKDSYFKRSSFVLRKIRFIDEKIISLLFIVFILLPAIMSSLWNFTKSYTLISVDEEVTFNANLCQYRTAWLYDFRASMVCIIKYGYGNIDVKLNSSNPLEAAIQVEKLISSIPYDYGRLKSVIAYIQTPQETLGRKIGVCSDFAILAAQILLDNNVSPVYIVHTIFKGDESGGHAAAAIEYNGTLWVIDWGSPPTSFQKFIEKTSELWEIQEVRVYKITRDQILLDRVYKGRFEYEGWRFAYFLTIMLGILLIKRRDWTLL</sequence>
<evidence type="ECO:0000256" key="1">
    <source>
        <dbReference type="ARBA" id="ARBA00007458"/>
    </source>
</evidence>
<protein>
    <submittedName>
        <fullName evidence="5">Transglutaminase-like domain-containing protein</fullName>
    </submittedName>
</protein>
<feature type="domain" description="Transglutaminase-like" evidence="4">
    <location>
        <begin position="165"/>
        <end position="295"/>
    </location>
</feature>
<dbReference type="EMBL" id="JARRIG010000001">
    <property type="protein sequence ID" value="MFA4803282.1"/>
    <property type="molecule type" value="Genomic_DNA"/>
</dbReference>
<dbReference type="Pfam" id="PF04473">
    <property type="entry name" value="DUF553"/>
    <property type="match status" value="1"/>
</dbReference>
<evidence type="ECO:0000259" key="4">
    <source>
        <dbReference type="Pfam" id="PF04473"/>
    </source>
</evidence>
<keyword evidence="3" id="KW-1133">Transmembrane helix</keyword>
<name>A0ABV4T088_9EURY</name>